<keyword evidence="4" id="KW-0653">Protein transport</keyword>
<evidence type="ECO:0000256" key="4">
    <source>
        <dbReference type="ARBA" id="ARBA00022927"/>
    </source>
</evidence>
<evidence type="ECO:0000256" key="1">
    <source>
        <dbReference type="ARBA" id="ARBA00007736"/>
    </source>
</evidence>
<evidence type="ECO:0000313" key="10">
    <source>
        <dbReference type="WBParaSite" id="DME_0000847201-mRNA-1"/>
    </source>
</evidence>
<evidence type="ECO:0000313" key="7">
    <source>
        <dbReference type="EMBL" id="VDN52474.1"/>
    </source>
</evidence>
<dbReference type="FunFam" id="2.30.29.30:FF:000064">
    <property type="entry name" value="Adaptin ear-binding coat-associated protein 1"/>
    <property type="match status" value="1"/>
</dbReference>
<keyword evidence="2" id="KW-0813">Transport</keyword>
<dbReference type="GO" id="GO:0015031">
    <property type="term" value="P:protein transport"/>
    <property type="evidence" value="ECO:0007669"/>
    <property type="project" value="UniProtKB-KW"/>
</dbReference>
<dbReference type="Gene3D" id="2.30.29.30">
    <property type="entry name" value="Pleckstrin-homology domain (PH domain)/Phosphotyrosine-binding domain (PTB)"/>
    <property type="match status" value="1"/>
</dbReference>
<dbReference type="Proteomes" id="UP000274756">
    <property type="component" value="Unassembled WGS sequence"/>
</dbReference>
<dbReference type="STRING" id="318479.A0A0N4UL22"/>
<feature type="domain" description="NECAP PHear" evidence="6">
    <location>
        <begin position="6"/>
        <end position="162"/>
    </location>
</feature>
<dbReference type="CDD" id="cd13228">
    <property type="entry name" value="PHear_NECAP"/>
    <property type="match status" value="1"/>
</dbReference>
<dbReference type="InterPro" id="IPR012466">
    <property type="entry name" value="NECAP_PHear"/>
</dbReference>
<evidence type="ECO:0000256" key="2">
    <source>
        <dbReference type="ARBA" id="ARBA00022448"/>
    </source>
</evidence>
<dbReference type="PANTHER" id="PTHR12847">
    <property type="entry name" value="ATP-BINDING CASSETTE ABC TRANSPORTER-RELATED"/>
    <property type="match status" value="1"/>
</dbReference>
<dbReference type="WBParaSite" id="DME_0000847201-mRNA-1">
    <property type="protein sequence ID" value="DME_0000847201-mRNA-1"/>
    <property type="gene ID" value="DME_0000847201"/>
</dbReference>
<dbReference type="GO" id="GO:0030125">
    <property type="term" value="C:clathrin vesicle coat"/>
    <property type="evidence" value="ECO:0007669"/>
    <property type="project" value="TreeGrafter"/>
</dbReference>
<dbReference type="OrthoDB" id="10265489at2759"/>
<evidence type="ECO:0000256" key="3">
    <source>
        <dbReference type="ARBA" id="ARBA00022583"/>
    </source>
</evidence>
<dbReference type="EMBL" id="UYYG01000061">
    <property type="protein sequence ID" value="VDN52474.1"/>
    <property type="molecule type" value="Genomic_DNA"/>
</dbReference>
<sequence>MAEDIYERICLVKQEVFIYRVPPVANNRGHRAADWKLDQPDWTGRMRLIALGKLLELRLEDKSSGELFAKCPIDGHPGIAIEPVIDSSRYFVIRLKNDNGQTAFVGMGFADRSDSFDLNVALQDHFKAIQKCDKLEREIAAGDQPKLDLGFKAGQTITINFGKKSSSSQRTQYTNISDDGKKPVPLLPPPPSSSAVQRPLPHSSTQNITGTSNCL</sequence>
<dbReference type="InterPro" id="IPR011993">
    <property type="entry name" value="PH-like_dom_sf"/>
</dbReference>
<proteinExistence type="inferred from homology"/>
<feature type="compositionally biased region" description="Polar residues" evidence="5">
    <location>
        <begin position="202"/>
        <end position="215"/>
    </location>
</feature>
<comment type="similarity">
    <text evidence="1">Belongs to the NECAP family.</text>
</comment>
<reference evidence="7 9" key="2">
    <citation type="submission" date="2018-11" db="EMBL/GenBank/DDBJ databases">
        <authorList>
            <consortium name="Pathogen Informatics"/>
        </authorList>
    </citation>
    <scope>NUCLEOTIDE SEQUENCE [LARGE SCALE GENOMIC DNA]</scope>
</reference>
<dbReference type="AlphaFoldDB" id="A0A0N4UL22"/>
<dbReference type="Proteomes" id="UP000038040">
    <property type="component" value="Unplaced"/>
</dbReference>
<reference evidence="10" key="1">
    <citation type="submission" date="2017-02" db="UniProtKB">
        <authorList>
            <consortium name="WormBaseParasite"/>
        </authorList>
    </citation>
    <scope>IDENTIFICATION</scope>
</reference>
<dbReference type="SUPFAM" id="SSF50729">
    <property type="entry name" value="PH domain-like"/>
    <property type="match status" value="1"/>
</dbReference>
<dbReference type="Pfam" id="PF07933">
    <property type="entry name" value="DUF1681"/>
    <property type="match status" value="1"/>
</dbReference>
<feature type="compositionally biased region" description="Polar residues" evidence="5">
    <location>
        <begin position="162"/>
        <end position="177"/>
    </location>
</feature>
<evidence type="ECO:0000256" key="5">
    <source>
        <dbReference type="SAM" id="MobiDB-lite"/>
    </source>
</evidence>
<keyword evidence="9" id="KW-1185">Reference proteome</keyword>
<organism evidence="8 10">
    <name type="scientific">Dracunculus medinensis</name>
    <name type="common">Guinea worm</name>
    <dbReference type="NCBI Taxonomy" id="318479"/>
    <lineage>
        <taxon>Eukaryota</taxon>
        <taxon>Metazoa</taxon>
        <taxon>Ecdysozoa</taxon>
        <taxon>Nematoda</taxon>
        <taxon>Chromadorea</taxon>
        <taxon>Rhabditida</taxon>
        <taxon>Spirurina</taxon>
        <taxon>Dracunculoidea</taxon>
        <taxon>Dracunculidae</taxon>
        <taxon>Dracunculus</taxon>
    </lineage>
</organism>
<dbReference type="GO" id="GO:0006897">
    <property type="term" value="P:endocytosis"/>
    <property type="evidence" value="ECO:0007669"/>
    <property type="project" value="UniProtKB-KW"/>
</dbReference>
<gene>
    <name evidence="7" type="ORF">DME_LOCUS2447</name>
</gene>
<evidence type="ECO:0000259" key="6">
    <source>
        <dbReference type="Pfam" id="PF07933"/>
    </source>
</evidence>
<keyword evidence="3" id="KW-0254">Endocytosis</keyword>
<name>A0A0N4UL22_DRAME</name>
<accession>A0A0N4UL22</accession>
<dbReference type="PANTHER" id="PTHR12847:SF9">
    <property type="entry name" value="NECAP-LIKE PROTEIN CG9132"/>
    <property type="match status" value="1"/>
</dbReference>
<protein>
    <submittedName>
        <fullName evidence="10">DUF1681 domain-containing protein</fullName>
    </submittedName>
</protein>
<evidence type="ECO:0000313" key="8">
    <source>
        <dbReference type="Proteomes" id="UP000038040"/>
    </source>
</evidence>
<feature type="region of interest" description="Disordered" evidence="5">
    <location>
        <begin position="162"/>
        <end position="215"/>
    </location>
</feature>
<evidence type="ECO:0000313" key="9">
    <source>
        <dbReference type="Proteomes" id="UP000274756"/>
    </source>
</evidence>